<accession>A0A397HZ33</accession>
<dbReference type="InterPro" id="IPR044925">
    <property type="entry name" value="His-Me_finger_sf"/>
</dbReference>
<name>A0A397HZ33_9GLOM</name>
<dbReference type="Proteomes" id="UP000266861">
    <property type="component" value="Unassembled WGS sequence"/>
</dbReference>
<sequence>MLEEGKEYVNHIDENSTNNKTSNLEWCSQKENFQHAKCFRLGHQHAVKQIFEGCQVHAEGYRWKYINTTIHNKC</sequence>
<protein>
    <submittedName>
        <fullName evidence="1">Uncharacterized protein</fullName>
    </submittedName>
</protein>
<comment type="caution">
    <text evidence="1">The sequence shown here is derived from an EMBL/GenBank/DDBJ whole genome shotgun (WGS) entry which is preliminary data.</text>
</comment>
<evidence type="ECO:0000313" key="2">
    <source>
        <dbReference type="Proteomes" id="UP000266861"/>
    </source>
</evidence>
<gene>
    <name evidence="1" type="ORF">Glove_307g47</name>
</gene>
<dbReference type="AlphaFoldDB" id="A0A397HZ33"/>
<dbReference type="EMBL" id="PQFF01000281">
    <property type="protein sequence ID" value="RHZ66454.1"/>
    <property type="molecule type" value="Genomic_DNA"/>
</dbReference>
<dbReference type="SUPFAM" id="SSF54060">
    <property type="entry name" value="His-Me finger endonucleases"/>
    <property type="match status" value="1"/>
</dbReference>
<proteinExistence type="predicted"/>
<dbReference type="Gene3D" id="3.90.75.20">
    <property type="match status" value="1"/>
</dbReference>
<dbReference type="OrthoDB" id="2417035at2759"/>
<reference evidence="1 2" key="1">
    <citation type="submission" date="2018-08" db="EMBL/GenBank/DDBJ databases">
        <title>Genome and evolution of the arbuscular mycorrhizal fungus Diversispora epigaea (formerly Glomus versiforme) and its bacterial endosymbionts.</title>
        <authorList>
            <person name="Sun X."/>
            <person name="Fei Z."/>
            <person name="Harrison M."/>
        </authorList>
    </citation>
    <scope>NUCLEOTIDE SEQUENCE [LARGE SCALE GENOMIC DNA]</scope>
    <source>
        <strain evidence="1 2">IT104</strain>
    </source>
</reference>
<keyword evidence="2" id="KW-1185">Reference proteome</keyword>
<dbReference type="STRING" id="1348612.A0A397HZ33"/>
<evidence type="ECO:0000313" key="1">
    <source>
        <dbReference type="EMBL" id="RHZ66454.1"/>
    </source>
</evidence>
<organism evidence="1 2">
    <name type="scientific">Diversispora epigaea</name>
    <dbReference type="NCBI Taxonomy" id="1348612"/>
    <lineage>
        <taxon>Eukaryota</taxon>
        <taxon>Fungi</taxon>
        <taxon>Fungi incertae sedis</taxon>
        <taxon>Mucoromycota</taxon>
        <taxon>Glomeromycotina</taxon>
        <taxon>Glomeromycetes</taxon>
        <taxon>Diversisporales</taxon>
        <taxon>Diversisporaceae</taxon>
        <taxon>Diversispora</taxon>
    </lineage>
</organism>